<name>A0A7J6L6F9_PEROL</name>
<evidence type="ECO:0000313" key="5">
    <source>
        <dbReference type="EMBL" id="KAF4654804.1"/>
    </source>
</evidence>
<dbReference type="PANTHER" id="PTHR46116">
    <property type="entry name" value="(E3-INDEPENDENT) E2 UBIQUITIN-CONJUGATING ENZYME"/>
    <property type="match status" value="1"/>
</dbReference>
<dbReference type="EMBL" id="JABAHT010000509">
    <property type="protein sequence ID" value="KAF4654804.1"/>
    <property type="molecule type" value="Genomic_DNA"/>
</dbReference>
<evidence type="ECO:0000256" key="2">
    <source>
        <dbReference type="ARBA" id="ARBA00022786"/>
    </source>
</evidence>
<feature type="region of interest" description="Disordered" evidence="3">
    <location>
        <begin position="52"/>
        <end position="80"/>
    </location>
</feature>
<dbReference type="OrthoDB" id="47801at2759"/>
<dbReference type="Pfam" id="PF00179">
    <property type="entry name" value="UQ_con"/>
    <property type="match status" value="1"/>
</dbReference>
<evidence type="ECO:0000313" key="6">
    <source>
        <dbReference type="Proteomes" id="UP000570595"/>
    </source>
</evidence>
<feature type="compositionally biased region" description="Basic and acidic residues" evidence="3">
    <location>
        <begin position="14"/>
        <end position="23"/>
    </location>
</feature>
<dbReference type="CDD" id="cd23810">
    <property type="entry name" value="UBCc_BIRC6"/>
    <property type="match status" value="1"/>
</dbReference>
<proteinExistence type="predicted"/>
<reference evidence="5 6" key="1">
    <citation type="submission" date="2020-04" db="EMBL/GenBank/DDBJ databases">
        <title>Perkinsus olseni comparative genomics.</title>
        <authorList>
            <person name="Bogema D.R."/>
        </authorList>
    </citation>
    <scope>NUCLEOTIDE SEQUENCE [LARGE SCALE GENOMIC DNA]</scope>
    <source>
        <strain evidence="5">ATCC PRA-179</strain>
    </source>
</reference>
<dbReference type="SMART" id="SM00212">
    <property type="entry name" value="UBCc"/>
    <property type="match status" value="1"/>
</dbReference>
<evidence type="ECO:0000256" key="1">
    <source>
        <dbReference type="ARBA" id="ARBA00022679"/>
    </source>
</evidence>
<protein>
    <submittedName>
        <fullName evidence="5">Ubiquitin-conjugating enzyme E2 Ze</fullName>
    </submittedName>
</protein>
<feature type="region of interest" description="Disordered" evidence="3">
    <location>
        <begin position="332"/>
        <end position="359"/>
    </location>
</feature>
<feature type="region of interest" description="Disordered" evidence="3">
    <location>
        <begin position="1"/>
        <end position="26"/>
    </location>
</feature>
<feature type="compositionally biased region" description="Basic residues" evidence="3">
    <location>
        <begin position="339"/>
        <end position="353"/>
    </location>
</feature>
<dbReference type="PANTHER" id="PTHR46116:SF39">
    <property type="entry name" value="BACULOVIRAL IAP REPEAT-CONTAINING PROTEIN 6"/>
    <property type="match status" value="1"/>
</dbReference>
<dbReference type="Gene3D" id="3.10.110.10">
    <property type="entry name" value="Ubiquitin Conjugating Enzyme"/>
    <property type="match status" value="1"/>
</dbReference>
<dbReference type="InterPro" id="IPR000608">
    <property type="entry name" value="UBC"/>
</dbReference>
<comment type="caution">
    <text evidence="5">The sequence shown here is derived from an EMBL/GenBank/DDBJ whole genome shotgun (WGS) entry which is preliminary data.</text>
</comment>
<accession>A0A7J6L6F9</accession>
<feature type="compositionally biased region" description="Low complexity" evidence="3">
    <location>
        <begin position="55"/>
        <end position="69"/>
    </location>
</feature>
<keyword evidence="1" id="KW-0808">Transferase</keyword>
<dbReference type="InterPro" id="IPR016135">
    <property type="entry name" value="UBQ-conjugating_enzyme/RWD"/>
</dbReference>
<dbReference type="SUPFAM" id="SSF54495">
    <property type="entry name" value="UBC-like"/>
    <property type="match status" value="1"/>
</dbReference>
<gene>
    <name evidence="5" type="primary">UBE2Z</name>
    <name evidence="5" type="ORF">FOZ61_008011</name>
</gene>
<keyword evidence="2" id="KW-0833">Ubl conjugation pathway</keyword>
<dbReference type="Proteomes" id="UP000570595">
    <property type="component" value="Unassembled WGS sequence"/>
</dbReference>
<evidence type="ECO:0000259" key="4">
    <source>
        <dbReference type="PROSITE" id="PS50127"/>
    </source>
</evidence>
<dbReference type="GO" id="GO:0016740">
    <property type="term" value="F:transferase activity"/>
    <property type="evidence" value="ECO:0007669"/>
    <property type="project" value="UniProtKB-KW"/>
</dbReference>
<dbReference type="GO" id="GO:0005634">
    <property type="term" value="C:nucleus"/>
    <property type="evidence" value="ECO:0007669"/>
    <property type="project" value="TreeGrafter"/>
</dbReference>
<dbReference type="AlphaFoldDB" id="A0A7J6L6F9"/>
<dbReference type="GO" id="GO:0004869">
    <property type="term" value="F:cysteine-type endopeptidase inhibitor activity"/>
    <property type="evidence" value="ECO:0007669"/>
    <property type="project" value="TreeGrafter"/>
</dbReference>
<feature type="domain" description="UBC core" evidence="4">
    <location>
        <begin position="396"/>
        <end position="559"/>
    </location>
</feature>
<sequence>MKRTRGGKPQASKRSKEDSKEAVEASVEDFSTVVLDCGTREEVLSLIAKLRSDEPAGPASSASSKEPAAVGEGSPSAATSCPQCLRTFKRVRDPAPCAACGKARKAAQRWPEKSVISAIDTLNLKLSNYVSEVEGGLGSCSSSRVSLTSVTTPMGPNMDLLGLYDVTSEFNNTVKKNGVGFGGGEYDDASRVSRGNLLTSLQQPLDKASSKILRYLAGVLDAPEFVLTRAIAKGLARDVVAALMDWLRESWIDLCGRRKMLLEAMLTLLEAMVKHEALVPVLCCPVGVDSNTLLTALRTLSIQATVGDDKMGGRVQDLAAAIESHWAEWKGAPPVARGRPPRGRAAAKRKAGGPKKEEPEVDPYVKALEHHRLASCTGISAVHKYAKSSAPASAAAAVRRIHNELGCLATSLPLHPESSIFVVYDDRRTDLLRALVTGPADTPYANGCFVFDIRVPTNYPRSPPNVSLLTTGKGTVRFNPNLYSDGHVCLSLLGTWSGPGWSPSSTLLQVLLSIQSLIFVAEPYFNEPGYESFAGTPGGQRASEQYNHVVRKACLRWAMLENMKDPPLGFEEVIRKHFAHRSEAILAQLEEWSKIPNDPFKEDVSKLSAELRERLSPKAASSSDGVEVIDLEASEKKDAVPLRRSERLRKKAKLG</sequence>
<dbReference type="PROSITE" id="PS50127">
    <property type="entry name" value="UBC_2"/>
    <property type="match status" value="1"/>
</dbReference>
<organism evidence="5 6">
    <name type="scientific">Perkinsus olseni</name>
    <name type="common">Perkinsus atlanticus</name>
    <dbReference type="NCBI Taxonomy" id="32597"/>
    <lineage>
        <taxon>Eukaryota</taxon>
        <taxon>Sar</taxon>
        <taxon>Alveolata</taxon>
        <taxon>Perkinsozoa</taxon>
        <taxon>Perkinsea</taxon>
        <taxon>Perkinsida</taxon>
        <taxon>Perkinsidae</taxon>
        <taxon>Perkinsus</taxon>
    </lineage>
</organism>
<evidence type="ECO:0000256" key="3">
    <source>
        <dbReference type="SAM" id="MobiDB-lite"/>
    </source>
</evidence>